<reference evidence="1" key="2">
    <citation type="journal article" date="2014" name="ISME J.">
        <title>Microbial stratification in low pH oxic and suboxic macroscopic growths along an acid mine drainage.</title>
        <authorList>
            <person name="Mendez-Garcia C."/>
            <person name="Mesa V."/>
            <person name="Sprenger R.R."/>
            <person name="Richter M."/>
            <person name="Diez M.S."/>
            <person name="Solano J."/>
            <person name="Bargiela R."/>
            <person name="Golyshina O.V."/>
            <person name="Manteca A."/>
            <person name="Ramos J.L."/>
            <person name="Gallego J.R."/>
            <person name="Llorente I."/>
            <person name="Martins Dos Santos V.A."/>
            <person name="Jensen O.N."/>
            <person name="Pelaez A.I."/>
            <person name="Sanchez J."/>
            <person name="Ferrer M."/>
        </authorList>
    </citation>
    <scope>NUCLEOTIDE SEQUENCE</scope>
</reference>
<sequence>MLRPAGHAGYKRPRLANVAAYALRKVDRVAGSLGQPVGLATYRPLDSSGEDFLPEMLGMIGIPIEMYPHWPHAKTVFLTEAARQDPHIVQEIAAHLRAGDHVIITSGLLRALQNHGFGQISAMRVTHSIVAPTRYVAGFGFGAGTYIGRSRPILFPLIHFFT</sequence>
<organism evidence="1">
    <name type="scientific">mine drainage metagenome</name>
    <dbReference type="NCBI Taxonomy" id="410659"/>
    <lineage>
        <taxon>unclassified sequences</taxon>
        <taxon>metagenomes</taxon>
        <taxon>ecological metagenomes</taxon>
    </lineage>
</organism>
<protein>
    <submittedName>
        <fullName evidence="1">Permease</fullName>
    </submittedName>
</protein>
<reference evidence="1" key="1">
    <citation type="submission" date="2013-08" db="EMBL/GenBank/DDBJ databases">
        <authorList>
            <person name="Mendez C."/>
            <person name="Richter M."/>
            <person name="Ferrer M."/>
            <person name="Sanchez J."/>
        </authorList>
    </citation>
    <scope>NUCLEOTIDE SEQUENCE</scope>
</reference>
<name>T1B2L9_9ZZZZ</name>
<gene>
    <name evidence="1" type="ORF">B1A_13991</name>
</gene>
<proteinExistence type="predicted"/>
<feature type="non-terminal residue" evidence="1">
    <location>
        <position position="162"/>
    </location>
</feature>
<evidence type="ECO:0000313" key="1">
    <source>
        <dbReference type="EMBL" id="EQD48580.1"/>
    </source>
</evidence>
<accession>T1B2L9</accession>
<comment type="caution">
    <text evidence="1">The sequence shown here is derived from an EMBL/GenBank/DDBJ whole genome shotgun (WGS) entry which is preliminary data.</text>
</comment>
<dbReference type="AlphaFoldDB" id="T1B2L9"/>
<dbReference type="EMBL" id="AUZX01010263">
    <property type="protein sequence ID" value="EQD48580.1"/>
    <property type="molecule type" value="Genomic_DNA"/>
</dbReference>